<dbReference type="InterPro" id="IPR007560">
    <property type="entry name" value="Restrct_endonuc_IV_Mrr"/>
</dbReference>
<feature type="transmembrane region" description="Helical" evidence="1">
    <location>
        <begin position="277"/>
        <end position="295"/>
    </location>
</feature>
<dbReference type="Pfam" id="PF04471">
    <property type="entry name" value="Mrr_cat"/>
    <property type="match status" value="1"/>
</dbReference>
<feature type="transmembrane region" description="Helical" evidence="1">
    <location>
        <begin position="301"/>
        <end position="319"/>
    </location>
</feature>
<gene>
    <name evidence="3" type="ORF">C5613_33320</name>
</gene>
<sequence length="342" mass="36916">MIDIKPPAGHCIVDRTTDSATPRRCQTLPGDHKTLRAMRLADYDSISNMRGARCAMEYITTPEAAETIAAARMREFGYSDARVTGRGADGGMNVVSARAEAQVKQEIYQTGRPALQRLYGARGDDRSRDLLFFSAAGYSRQAVAYADTVGIALFTYDVLGRIAAANPVGRLVEELAAQEFPCETATAVAGPSSPKKGDRPSPPADGLSPLSALLVAVLLAEIAVLIAWYGSGWGAVLGVVLAGAAALFWAAAGYGTHLQWKAATPRVRRKPLGGPRILIGIYLSLWFTGGGWVFVAEDGMRPYGVVMFTLVGMFVWTVLCDIRERRYRTNATPSRQALEKRI</sequence>
<evidence type="ECO:0000259" key="2">
    <source>
        <dbReference type="Pfam" id="PF04471"/>
    </source>
</evidence>
<dbReference type="GO" id="GO:0009307">
    <property type="term" value="P:DNA restriction-modification system"/>
    <property type="evidence" value="ECO:0007669"/>
    <property type="project" value="InterPro"/>
</dbReference>
<evidence type="ECO:0000256" key="1">
    <source>
        <dbReference type="SAM" id="Phobius"/>
    </source>
</evidence>
<dbReference type="EMBL" id="PUIO01000052">
    <property type="protein sequence ID" value="PQP17963.1"/>
    <property type="molecule type" value="Genomic_DNA"/>
</dbReference>
<evidence type="ECO:0000313" key="4">
    <source>
        <dbReference type="Proteomes" id="UP000239290"/>
    </source>
</evidence>
<evidence type="ECO:0000313" key="3">
    <source>
        <dbReference type="EMBL" id="PQP17963.1"/>
    </source>
</evidence>
<feature type="domain" description="Restriction endonuclease type IV Mrr" evidence="2">
    <location>
        <begin position="61"/>
        <end position="158"/>
    </location>
</feature>
<feature type="transmembrane region" description="Helical" evidence="1">
    <location>
        <begin position="206"/>
        <end position="229"/>
    </location>
</feature>
<proteinExistence type="predicted"/>
<dbReference type="GO" id="GO:0004519">
    <property type="term" value="F:endonuclease activity"/>
    <property type="evidence" value="ECO:0007669"/>
    <property type="project" value="InterPro"/>
</dbReference>
<keyword evidence="1" id="KW-0812">Transmembrane</keyword>
<dbReference type="AlphaFoldDB" id="A0A2S8ITA1"/>
<keyword evidence="1" id="KW-0472">Membrane</keyword>
<accession>A0A2S8ITA1</accession>
<dbReference type="Proteomes" id="UP000239290">
    <property type="component" value="Unassembled WGS sequence"/>
</dbReference>
<organism evidence="3 4">
    <name type="scientific">Rhodococcus opacus</name>
    <name type="common">Nocardia opaca</name>
    <dbReference type="NCBI Taxonomy" id="37919"/>
    <lineage>
        <taxon>Bacteria</taxon>
        <taxon>Bacillati</taxon>
        <taxon>Actinomycetota</taxon>
        <taxon>Actinomycetes</taxon>
        <taxon>Mycobacteriales</taxon>
        <taxon>Nocardiaceae</taxon>
        <taxon>Rhodococcus</taxon>
    </lineage>
</organism>
<name>A0A2S8ITA1_RHOOP</name>
<feature type="transmembrane region" description="Helical" evidence="1">
    <location>
        <begin position="235"/>
        <end position="256"/>
    </location>
</feature>
<dbReference type="GO" id="GO:0003677">
    <property type="term" value="F:DNA binding"/>
    <property type="evidence" value="ECO:0007669"/>
    <property type="project" value="InterPro"/>
</dbReference>
<reference evidence="4" key="1">
    <citation type="submission" date="2018-02" db="EMBL/GenBank/DDBJ databases">
        <title>Draft genome sequencing of Rhodococcus opacus KU647198.</title>
        <authorList>
            <person name="Zheng B.-X."/>
        </authorList>
    </citation>
    <scope>NUCLEOTIDE SEQUENCE [LARGE SCALE GENOMIC DNA]</scope>
    <source>
        <strain evidence="4">04-OD7</strain>
    </source>
</reference>
<protein>
    <recommendedName>
        <fullName evidence="2">Restriction endonuclease type IV Mrr domain-containing protein</fullName>
    </recommendedName>
</protein>
<comment type="caution">
    <text evidence="3">The sequence shown here is derived from an EMBL/GenBank/DDBJ whole genome shotgun (WGS) entry which is preliminary data.</text>
</comment>
<keyword evidence="1" id="KW-1133">Transmembrane helix</keyword>